<dbReference type="GO" id="GO:0046872">
    <property type="term" value="F:metal ion binding"/>
    <property type="evidence" value="ECO:0007669"/>
    <property type="project" value="UniProtKB-KW"/>
</dbReference>
<evidence type="ECO:0000256" key="5">
    <source>
        <dbReference type="ARBA" id="ARBA00022801"/>
    </source>
</evidence>
<dbReference type="STRING" id="497964.CfE428DRAFT_6589"/>
<dbReference type="InterPro" id="IPR027417">
    <property type="entry name" value="P-loop_NTPase"/>
</dbReference>
<dbReference type="GO" id="GO:0016853">
    <property type="term" value="F:isomerase activity"/>
    <property type="evidence" value="ECO:0007669"/>
    <property type="project" value="UniProtKB-KW"/>
</dbReference>
<keyword evidence="3" id="KW-0479">Metal-binding</keyword>
<keyword evidence="4" id="KW-0547">Nucleotide-binding</keyword>
<dbReference type="SUPFAM" id="SSF52242">
    <property type="entry name" value="Cobalamin (vitamin B12)-binding domain"/>
    <property type="match status" value="1"/>
</dbReference>
<reference evidence="11 12" key="1">
    <citation type="journal article" date="2011" name="J. Bacteriol.">
        <title>Genome sequence of Chthoniobacter flavus Ellin428, an aerobic heterotrophic soil bacterium.</title>
        <authorList>
            <person name="Kant R."/>
            <person name="van Passel M.W."/>
            <person name="Palva A."/>
            <person name="Lucas S."/>
            <person name="Lapidus A."/>
            <person name="Glavina Del Rio T."/>
            <person name="Dalin E."/>
            <person name="Tice H."/>
            <person name="Bruce D."/>
            <person name="Goodwin L."/>
            <person name="Pitluck S."/>
            <person name="Larimer F.W."/>
            <person name="Land M.L."/>
            <person name="Hauser L."/>
            <person name="Sangwan P."/>
            <person name="de Vos W.M."/>
            <person name="Janssen P.H."/>
            <person name="Smidt H."/>
        </authorList>
    </citation>
    <scope>NUCLEOTIDE SEQUENCE [LARGE SCALE GENOMIC DNA]</scope>
    <source>
        <strain evidence="11 12">Ellin428</strain>
    </source>
</reference>
<dbReference type="InterPro" id="IPR036724">
    <property type="entry name" value="Cobalamin-bd_sf"/>
</dbReference>
<keyword evidence="9" id="KW-0170">Cobalt</keyword>
<evidence type="ECO:0000256" key="1">
    <source>
        <dbReference type="ARBA" id="ARBA00001922"/>
    </source>
</evidence>
<dbReference type="Pfam" id="PF02310">
    <property type="entry name" value="B12-binding"/>
    <property type="match status" value="1"/>
</dbReference>
<dbReference type="InterPro" id="IPR006159">
    <property type="entry name" value="Acid_CoA_mut_C"/>
</dbReference>
<keyword evidence="2" id="KW-0846">Cobalamin</keyword>
<dbReference type="GO" id="GO:0005525">
    <property type="term" value="F:GTP binding"/>
    <property type="evidence" value="ECO:0007669"/>
    <property type="project" value="UniProtKB-KW"/>
</dbReference>
<dbReference type="GO" id="GO:0031419">
    <property type="term" value="F:cobalamin binding"/>
    <property type="evidence" value="ECO:0007669"/>
    <property type="project" value="UniProtKB-KW"/>
</dbReference>
<keyword evidence="8" id="KW-0413">Isomerase</keyword>
<dbReference type="eggNOG" id="COG2185">
    <property type="taxonomic scope" value="Bacteria"/>
</dbReference>
<sequence>MAASVRLLTAVPICDGHDSAISTINLEFIHHGIEVVYLGYHRSARDIVRAAIQEGVDAIGISSYNGGHVEFFAEVVALLKKQRAAKIGVFGGGGGTITKADATIMQRKGVDRIFFAGTPMEEMIRFAREAYGGRRRRSVKLPRFSAGKRKTMAPCIGITGPGGAGKTTLIDELVLRWLKVQPDARIAILSHDPSIVGKGALLGDRATMIYSQDDRVFMRSLATRGRAGGLSPETAQWVRTMKHGGFDVVFVETVGIGQEAMPFRSKLVDKSIFVMSADYGSQLQLQKIAMLDVADIVVVNKGDLAGAPTAVAEVGRRIERGRSGQRVIATVAKRHRDPGVDCLFEELRS</sequence>
<dbReference type="GO" id="GO:0016787">
    <property type="term" value="F:hydrolase activity"/>
    <property type="evidence" value="ECO:0007669"/>
    <property type="project" value="UniProtKB-KW"/>
</dbReference>
<evidence type="ECO:0000256" key="3">
    <source>
        <dbReference type="ARBA" id="ARBA00022723"/>
    </source>
</evidence>
<evidence type="ECO:0000256" key="6">
    <source>
        <dbReference type="ARBA" id="ARBA00023134"/>
    </source>
</evidence>
<name>B4DCE8_9BACT</name>
<dbReference type="RefSeq" id="WP_006983906.1">
    <property type="nucleotide sequence ID" value="NZ_ABVL01000048.1"/>
</dbReference>
<keyword evidence="6" id="KW-0342">GTP-binding</keyword>
<keyword evidence="5" id="KW-0378">Hydrolase</keyword>
<evidence type="ECO:0000259" key="10">
    <source>
        <dbReference type="PROSITE" id="PS51332"/>
    </source>
</evidence>
<dbReference type="EMBL" id="ABVL01000048">
    <property type="protein sequence ID" value="EDY15897.1"/>
    <property type="molecule type" value="Genomic_DNA"/>
</dbReference>
<evidence type="ECO:0000313" key="12">
    <source>
        <dbReference type="Proteomes" id="UP000005824"/>
    </source>
</evidence>
<keyword evidence="12" id="KW-1185">Reference proteome</keyword>
<evidence type="ECO:0000256" key="4">
    <source>
        <dbReference type="ARBA" id="ARBA00022741"/>
    </source>
</evidence>
<evidence type="ECO:0000313" key="11">
    <source>
        <dbReference type="EMBL" id="EDY15897.1"/>
    </source>
</evidence>
<dbReference type="InterPro" id="IPR006158">
    <property type="entry name" value="Cobalamin-bd"/>
</dbReference>
<dbReference type="SUPFAM" id="SSF52540">
    <property type="entry name" value="P-loop containing nucleoside triphosphate hydrolases"/>
    <property type="match status" value="1"/>
</dbReference>
<dbReference type="InParanoid" id="B4DCE8"/>
<dbReference type="InterPro" id="IPR052040">
    <property type="entry name" value="GTPase/Isobutyryl-CoA_mutase"/>
</dbReference>
<comment type="caution">
    <text evidence="11">The sequence shown here is derived from an EMBL/GenBank/DDBJ whole genome shotgun (WGS) entry which is preliminary data.</text>
</comment>
<dbReference type="PROSITE" id="PS51332">
    <property type="entry name" value="B12_BINDING"/>
    <property type="match status" value="1"/>
</dbReference>
<comment type="cofactor">
    <cofactor evidence="1">
        <name>adenosylcob(III)alamin</name>
        <dbReference type="ChEBI" id="CHEBI:18408"/>
    </cofactor>
</comment>
<evidence type="ECO:0000256" key="9">
    <source>
        <dbReference type="ARBA" id="ARBA00023285"/>
    </source>
</evidence>
<organism evidence="11 12">
    <name type="scientific">Chthoniobacter flavus Ellin428</name>
    <dbReference type="NCBI Taxonomy" id="497964"/>
    <lineage>
        <taxon>Bacteria</taxon>
        <taxon>Pseudomonadati</taxon>
        <taxon>Verrucomicrobiota</taxon>
        <taxon>Spartobacteria</taxon>
        <taxon>Chthoniobacterales</taxon>
        <taxon>Chthoniobacteraceae</taxon>
        <taxon>Chthoniobacter</taxon>
    </lineage>
</organism>
<dbReference type="Gene3D" id="3.40.50.280">
    <property type="entry name" value="Cobalamin-binding domain"/>
    <property type="match status" value="1"/>
</dbReference>
<keyword evidence="7" id="KW-0143">Chaperone</keyword>
<proteinExistence type="predicted"/>
<evidence type="ECO:0000256" key="7">
    <source>
        <dbReference type="ARBA" id="ARBA00023186"/>
    </source>
</evidence>
<dbReference type="Proteomes" id="UP000005824">
    <property type="component" value="Unassembled WGS sequence"/>
</dbReference>
<dbReference type="Gene3D" id="3.40.50.300">
    <property type="entry name" value="P-loop containing nucleotide triphosphate hydrolases"/>
    <property type="match status" value="1"/>
</dbReference>
<protein>
    <submittedName>
        <fullName evidence="11">Cobalamin B12-binding domain protein</fullName>
    </submittedName>
</protein>
<evidence type="ECO:0000256" key="8">
    <source>
        <dbReference type="ARBA" id="ARBA00023235"/>
    </source>
</evidence>
<dbReference type="NCBIfam" id="TIGR00640">
    <property type="entry name" value="acid_CoA_mut_C"/>
    <property type="match status" value="1"/>
</dbReference>
<dbReference type="AlphaFoldDB" id="B4DCE8"/>
<dbReference type="eggNOG" id="COG1703">
    <property type="taxonomic scope" value="Bacteria"/>
</dbReference>
<feature type="domain" description="B12-binding" evidence="10">
    <location>
        <begin position="4"/>
        <end position="134"/>
    </location>
</feature>
<accession>B4DCE8</accession>
<dbReference type="Pfam" id="PF03308">
    <property type="entry name" value="MeaB"/>
    <property type="match status" value="1"/>
</dbReference>
<evidence type="ECO:0000256" key="2">
    <source>
        <dbReference type="ARBA" id="ARBA00022628"/>
    </source>
</evidence>
<gene>
    <name evidence="11" type="ORF">CfE428DRAFT_6589</name>
</gene>
<dbReference type="PANTHER" id="PTHR43087:SF1">
    <property type="entry name" value="LAO_AO TRANSPORT SYSTEM ATPASE"/>
    <property type="match status" value="1"/>
</dbReference>
<dbReference type="PANTHER" id="PTHR43087">
    <property type="entry name" value="LYSINE/ARGININE/ORNITHINE TRANSPORT SYSTEM KINASE"/>
    <property type="match status" value="1"/>
</dbReference>